<dbReference type="RefSeq" id="WP_172697657.1">
    <property type="nucleotide sequence ID" value="NZ_JAQLWY010000020.1"/>
</dbReference>
<proteinExistence type="predicted"/>
<dbReference type="Proteomes" id="UP000434475">
    <property type="component" value="Unassembled WGS sequence"/>
</dbReference>
<sequence length="58" mass="6658">MKKDILKLARDELLKLDQTVRDCSDRFMELTPLDLETARLRAAIMEANAKIRAVLDAK</sequence>
<accession>A0A6I2R4L7</accession>
<comment type="caution">
    <text evidence="1">The sequence shown here is derived from an EMBL/GenBank/DDBJ whole genome shotgun (WGS) entry which is preliminary data.</text>
</comment>
<organism evidence="1 2">
    <name type="scientific">Flavonifractor plautii</name>
    <name type="common">Fusobacterium plautii</name>
    <dbReference type="NCBI Taxonomy" id="292800"/>
    <lineage>
        <taxon>Bacteria</taxon>
        <taxon>Bacillati</taxon>
        <taxon>Bacillota</taxon>
        <taxon>Clostridia</taxon>
        <taxon>Eubacteriales</taxon>
        <taxon>Oscillospiraceae</taxon>
        <taxon>Flavonifractor</taxon>
    </lineage>
</organism>
<name>A0A6I2R4L7_FLAPL</name>
<dbReference type="AlphaFoldDB" id="A0A6I2R4L7"/>
<reference evidence="1 2" key="1">
    <citation type="journal article" date="2019" name="Nat. Med.">
        <title>A library of human gut bacterial isolates paired with longitudinal multiomics data enables mechanistic microbiome research.</title>
        <authorList>
            <person name="Poyet M."/>
            <person name="Groussin M."/>
            <person name="Gibbons S.M."/>
            <person name="Avila-Pacheco J."/>
            <person name="Jiang X."/>
            <person name="Kearney S.M."/>
            <person name="Perrotta A.R."/>
            <person name="Berdy B."/>
            <person name="Zhao S."/>
            <person name="Lieberman T.D."/>
            <person name="Swanson P.K."/>
            <person name="Smith M."/>
            <person name="Roesemann S."/>
            <person name="Alexander J.E."/>
            <person name="Rich S.A."/>
            <person name="Livny J."/>
            <person name="Vlamakis H."/>
            <person name="Clish C."/>
            <person name="Bullock K."/>
            <person name="Deik A."/>
            <person name="Scott J."/>
            <person name="Pierce K.A."/>
            <person name="Xavier R.J."/>
            <person name="Alm E.J."/>
        </authorList>
    </citation>
    <scope>NUCLEOTIDE SEQUENCE [LARGE SCALE GENOMIC DNA]</scope>
    <source>
        <strain evidence="1 2">BIOML-A2</strain>
    </source>
</reference>
<dbReference type="EMBL" id="WKPR01000009">
    <property type="protein sequence ID" value="MSB19930.1"/>
    <property type="molecule type" value="Genomic_DNA"/>
</dbReference>
<evidence type="ECO:0000313" key="2">
    <source>
        <dbReference type="Proteomes" id="UP000434475"/>
    </source>
</evidence>
<protein>
    <submittedName>
        <fullName evidence="1">Uncharacterized protein</fullName>
    </submittedName>
</protein>
<evidence type="ECO:0000313" key="1">
    <source>
        <dbReference type="EMBL" id="MSB19930.1"/>
    </source>
</evidence>
<gene>
    <name evidence="1" type="ORF">GKE97_10415</name>
</gene>